<evidence type="ECO:0000313" key="2">
    <source>
        <dbReference type="Proteomes" id="UP000319671"/>
    </source>
</evidence>
<dbReference type="AlphaFoldDB" id="A0A561CFG7"/>
<dbReference type="Pfam" id="PF09602">
    <property type="entry name" value="PhaP_Bmeg"/>
    <property type="match status" value="1"/>
</dbReference>
<proteinExistence type="predicted"/>
<accession>A0A561CFG7</accession>
<keyword evidence="2" id="KW-1185">Reference proteome</keyword>
<comment type="caution">
    <text evidence="1">The sequence shown here is derived from an EMBL/GenBank/DDBJ whole genome shotgun (WGS) entry which is preliminary data.</text>
</comment>
<protein>
    <submittedName>
        <fullName evidence="1">Poly(Hydroxyalkanoate) inclusion protein PhaP</fullName>
    </submittedName>
</protein>
<dbReference type="InterPro" id="IPR011728">
    <property type="entry name" value="PhaP_Bmeg"/>
</dbReference>
<evidence type="ECO:0000313" key="1">
    <source>
        <dbReference type="EMBL" id="TWD89608.1"/>
    </source>
</evidence>
<dbReference type="Proteomes" id="UP000319671">
    <property type="component" value="Unassembled WGS sequence"/>
</dbReference>
<gene>
    <name evidence="1" type="ORF">FB550_1265</name>
</gene>
<organism evidence="1 2">
    <name type="scientific">Neobacillus bataviensis</name>
    <dbReference type="NCBI Taxonomy" id="220685"/>
    <lineage>
        <taxon>Bacteria</taxon>
        <taxon>Bacillati</taxon>
        <taxon>Bacillota</taxon>
        <taxon>Bacilli</taxon>
        <taxon>Bacillales</taxon>
        <taxon>Bacillaceae</taxon>
        <taxon>Neobacillus</taxon>
    </lineage>
</organism>
<reference evidence="1 2" key="1">
    <citation type="submission" date="2019-06" db="EMBL/GenBank/DDBJ databases">
        <title>Sorghum-associated microbial communities from plants grown in Nebraska, USA.</title>
        <authorList>
            <person name="Schachtman D."/>
        </authorList>
    </citation>
    <scope>NUCLEOTIDE SEQUENCE [LARGE SCALE GENOMIC DNA]</scope>
    <source>
        <strain evidence="1 2">2482</strain>
    </source>
</reference>
<dbReference type="RefSeq" id="WP_144568446.1">
    <property type="nucleotide sequence ID" value="NZ_VIVN01000026.1"/>
</dbReference>
<dbReference type="EMBL" id="VIVN01000026">
    <property type="protein sequence ID" value="TWD89608.1"/>
    <property type="molecule type" value="Genomic_DNA"/>
</dbReference>
<sequence>MAQKVIQQKEEVLKKEVNKLEVPKVEVAKVEIQKVEQQKETSFVSDSYIETLWGHVEGAVSRTGELREQSQELYLNAIKETTKFNGVYRKTLKGLFEQAIKLNSDFRKGFFQNSIMKTNESAQEVTESLKSQVNEAASKLEELYLTPINAAFDLSEKAEKLFEQNCEEFIEYTNEALNVWEAVTDNYLQQARKTHQDIAHRLEDSLRVLVAPGK</sequence>
<name>A0A561CFG7_9BACI</name>